<proteinExistence type="predicted"/>
<protein>
    <submittedName>
        <fullName evidence="1">Uncharacterized protein</fullName>
    </submittedName>
</protein>
<comment type="caution">
    <text evidence="1">The sequence shown here is derived from an EMBL/GenBank/DDBJ whole genome shotgun (WGS) entry which is preliminary data.</text>
</comment>
<reference evidence="1" key="1">
    <citation type="journal article" date="2015" name="Nature">
        <title>Complex archaea that bridge the gap between prokaryotes and eukaryotes.</title>
        <authorList>
            <person name="Spang A."/>
            <person name="Saw J.H."/>
            <person name="Jorgensen S.L."/>
            <person name="Zaremba-Niedzwiedzka K."/>
            <person name="Martijn J."/>
            <person name="Lind A.E."/>
            <person name="van Eijk R."/>
            <person name="Schleper C."/>
            <person name="Guy L."/>
            <person name="Ettema T.J."/>
        </authorList>
    </citation>
    <scope>NUCLEOTIDE SEQUENCE</scope>
</reference>
<name>A0A0F9DXE8_9ZZZZ</name>
<sequence length="115" mass="13600">MKVKPKQEHKLIPEWNGNHDLDEKDQMVVYYKRIKNQGAIKYSQIPGSGKKKQRETQRRIFIDHVLRIVKFWIGDDEIKTGQELYDHPDTEFKLVHEIIRAIEGKTDEDEDLAGN</sequence>
<dbReference type="EMBL" id="LAZR01027184">
    <property type="protein sequence ID" value="KKL66493.1"/>
    <property type="molecule type" value="Genomic_DNA"/>
</dbReference>
<dbReference type="AlphaFoldDB" id="A0A0F9DXE8"/>
<organism evidence="1">
    <name type="scientific">marine sediment metagenome</name>
    <dbReference type="NCBI Taxonomy" id="412755"/>
    <lineage>
        <taxon>unclassified sequences</taxon>
        <taxon>metagenomes</taxon>
        <taxon>ecological metagenomes</taxon>
    </lineage>
</organism>
<gene>
    <name evidence="1" type="ORF">LCGC14_2144430</name>
</gene>
<evidence type="ECO:0000313" key="1">
    <source>
        <dbReference type="EMBL" id="KKL66493.1"/>
    </source>
</evidence>
<accession>A0A0F9DXE8</accession>